<evidence type="ECO:0000256" key="1">
    <source>
        <dbReference type="SAM" id="MobiDB-lite"/>
    </source>
</evidence>
<sequence length="106" mass="12431">MTATTLGDLFPEIRTVVTSRERQRNFPRKLPGKSVNKHNRQGTADKLKALYPEIASWSPVLVTKAWFNWLRANQMELVEPENRDERFPEYLVALMLSHMKETESWT</sequence>
<evidence type="ECO:0000313" key="3">
    <source>
        <dbReference type="Proteomes" id="UP000293850"/>
    </source>
</evidence>
<dbReference type="AlphaFoldDB" id="A0A4P6WG48"/>
<organism evidence="2 3">
    <name type="scientific">Citrobacter arsenatis</name>
    <dbReference type="NCBI Taxonomy" id="2546350"/>
    <lineage>
        <taxon>Bacteria</taxon>
        <taxon>Pseudomonadati</taxon>
        <taxon>Pseudomonadota</taxon>
        <taxon>Gammaproteobacteria</taxon>
        <taxon>Enterobacterales</taxon>
        <taxon>Enterobacteriaceae</taxon>
        <taxon>Citrobacter</taxon>
    </lineage>
</organism>
<keyword evidence="2" id="KW-0614">Plasmid</keyword>
<geneLocation type="plasmid" evidence="2 3">
    <name>unnamed2</name>
</geneLocation>
<feature type="region of interest" description="Disordered" evidence="1">
    <location>
        <begin position="20"/>
        <end position="41"/>
    </location>
</feature>
<keyword evidence="3" id="KW-1185">Reference proteome</keyword>
<accession>A0A4P6WG48</accession>
<reference evidence="2 3" key="1">
    <citation type="submission" date="2019-03" db="EMBL/GenBank/DDBJ databases">
        <title>Complete genome sequence of an arsenate-respiring bacteria, Citrobacter sp. LY-1.</title>
        <authorList>
            <person name="Wang H."/>
            <person name="Liu Y."/>
            <person name="Li Q."/>
            <person name="Huang J."/>
        </authorList>
    </citation>
    <scope>NUCLEOTIDE SEQUENCE [LARGE SCALE GENOMIC DNA]</scope>
    <source>
        <strain evidence="2 3">LY-1</strain>
        <plasmid evidence="2 3">unnamed2</plasmid>
    </source>
</reference>
<dbReference type="EMBL" id="CP037863">
    <property type="protein sequence ID" value="QBM21033.1"/>
    <property type="molecule type" value="Genomic_DNA"/>
</dbReference>
<name>A0A4P6WG48_9ENTR</name>
<feature type="compositionally biased region" description="Basic residues" evidence="1">
    <location>
        <begin position="25"/>
        <end position="40"/>
    </location>
</feature>
<dbReference type="Proteomes" id="UP000293850">
    <property type="component" value="Plasmid unnamed2"/>
</dbReference>
<dbReference type="RefSeq" id="WP_057102325.1">
    <property type="nucleotide sequence ID" value="NZ_CP037863.1"/>
</dbReference>
<gene>
    <name evidence="2" type="ORF">E1B03_00685</name>
</gene>
<proteinExistence type="predicted"/>
<dbReference type="KEGG" id="cars:E1B03_00685"/>
<evidence type="ECO:0000313" key="2">
    <source>
        <dbReference type="EMBL" id="QBM21033.1"/>
    </source>
</evidence>
<protein>
    <submittedName>
        <fullName evidence="2">Uncharacterized protein</fullName>
    </submittedName>
</protein>